<gene>
    <name evidence="2" type="ORF">KOW79_005562</name>
</gene>
<name>A0A9D3SUA0_9TELE</name>
<dbReference type="AlphaFoldDB" id="A0A9D3SUA0"/>
<comment type="caution">
    <text evidence="2">The sequence shown here is derived from an EMBL/GenBank/DDBJ whole genome shotgun (WGS) entry which is preliminary data.</text>
</comment>
<dbReference type="Proteomes" id="UP000824219">
    <property type="component" value="Linkage Group LG06"/>
</dbReference>
<sequence>MQAGAYVARKISSVVRGDEQKDQPVLTPCSLAANKRQSQKRLKAEEMSSPDLDDGATDSSFNQSTRGRRYCSEYGSRVARKVNTS</sequence>
<protein>
    <submittedName>
        <fullName evidence="2">Uncharacterized protein</fullName>
    </submittedName>
</protein>
<accession>A0A9D3SUA0</accession>
<feature type="region of interest" description="Disordered" evidence="1">
    <location>
        <begin position="15"/>
        <end position="85"/>
    </location>
</feature>
<proteinExistence type="predicted"/>
<reference evidence="2 3" key="1">
    <citation type="submission" date="2021-06" db="EMBL/GenBank/DDBJ databases">
        <title>Chromosome-level genome assembly of the red-tail catfish (Hemibagrus wyckioides).</title>
        <authorList>
            <person name="Shao F."/>
        </authorList>
    </citation>
    <scope>NUCLEOTIDE SEQUENCE [LARGE SCALE GENOMIC DNA]</scope>
    <source>
        <strain evidence="2">EC202008001</strain>
        <tissue evidence="2">Blood</tissue>
    </source>
</reference>
<organism evidence="2 3">
    <name type="scientific">Hemibagrus wyckioides</name>
    <dbReference type="NCBI Taxonomy" id="337641"/>
    <lineage>
        <taxon>Eukaryota</taxon>
        <taxon>Metazoa</taxon>
        <taxon>Chordata</taxon>
        <taxon>Craniata</taxon>
        <taxon>Vertebrata</taxon>
        <taxon>Euteleostomi</taxon>
        <taxon>Actinopterygii</taxon>
        <taxon>Neopterygii</taxon>
        <taxon>Teleostei</taxon>
        <taxon>Ostariophysi</taxon>
        <taxon>Siluriformes</taxon>
        <taxon>Bagridae</taxon>
        <taxon>Hemibagrus</taxon>
    </lineage>
</organism>
<evidence type="ECO:0000313" key="3">
    <source>
        <dbReference type="Proteomes" id="UP000824219"/>
    </source>
</evidence>
<evidence type="ECO:0000313" key="2">
    <source>
        <dbReference type="EMBL" id="KAG7331593.1"/>
    </source>
</evidence>
<evidence type="ECO:0000256" key="1">
    <source>
        <dbReference type="SAM" id="MobiDB-lite"/>
    </source>
</evidence>
<keyword evidence="3" id="KW-1185">Reference proteome</keyword>
<dbReference type="EMBL" id="JAHKSW010000006">
    <property type="protein sequence ID" value="KAG7331593.1"/>
    <property type="molecule type" value="Genomic_DNA"/>
</dbReference>